<evidence type="ECO:0000256" key="5">
    <source>
        <dbReference type="SAM" id="MobiDB-lite"/>
    </source>
</evidence>
<dbReference type="InterPro" id="IPR023801">
    <property type="entry name" value="His_deacetylse_dom"/>
</dbReference>
<evidence type="ECO:0000256" key="2">
    <source>
        <dbReference type="ARBA" id="ARBA00012111"/>
    </source>
</evidence>
<dbReference type="PRINTS" id="PR01271">
    <property type="entry name" value="HISDACETLASE"/>
</dbReference>
<proteinExistence type="inferred from homology"/>
<dbReference type="PANTHER" id="PTHR10625">
    <property type="entry name" value="HISTONE DEACETYLASE HDAC1-RELATED"/>
    <property type="match status" value="1"/>
</dbReference>
<dbReference type="GO" id="GO:0141221">
    <property type="term" value="F:histone deacetylase activity, hydrolytic mechanism"/>
    <property type="evidence" value="ECO:0007669"/>
    <property type="project" value="UniProtKB-EC"/>
</dbReference>
<gene>
    <name evidence="7" type="ORF">BT96DRAFT_968207</name>
</gene>
<dbReference type="Pfam" id="PF00850">
    <property type="entry name" value="Hist_deacetyl"/>
    <property type="match status" value="1"/>
</dbReference>
<dbReference type="InterPro" id="IPR037138">
    <property type="entry name" value="His_deacetylse_dom_sf"/>
</dbReference>
<organism evidence="7 8">
    <name type="scientific">Gymnopus androsaceus JB14</name>
    <dbReference type="NCBI Taxonomy" id="1447944"/>
    <lineage>
        <taxon>Eukaryota</taxon>
        <taxon>Fungi</taxon>
        <taxon>Dikarya</taxon>
        <taxon>Basidiomycota</taxon>
        <taxon>Agaricomycotina</taxon>
        <taxon>Agaricomycetes</taxon>
        <taxon>Agaricomycetidae</taxon>
        <taxon>Agaricales</taxon>
        <taxon>Marasmiineae</taxon>
        <taxon>Omphalotaceae</taxon>
        <taxon>Gymnopus</taxon>
    </lineage>
</organism>
<dbReference type="Proteomes" id="UP000799118">
    <property type="component" value="Unassembled WGS sequence"/>
</dbReference>
<dbReference type="InterPro" id="IPR023696">
    <property type="entry name" value="Ureohydrolase_dom_sf"/>
</dbReference>
<dbReference type="InterPro" id="IPR000286">
    <property type="entry name" value="HDACs"/>
</dbReference>
<evidence type="ECO:0000313" key="8">
    <source>
        <dbReference type="Proteomes" id="UP000799118"/>
    </source>
</evidence>
<dbReference type="GO" id="GO:0070210">
    <property type="term" value="C:Rpd3L-Expanded complex"/>
    <property type="evidence" value="ECO:0007669"/>
    <property type="project" value="TreeGrafter"/>
</dbReference>
<feature type="compositionally biased region" description="Low complexity" evidence="5">
    <location>
        <begin position="424"/>
        <end position="436"/>
    </location>
</feature>
<feature type="compositionally biased region" description="Polar residues" evidence="5">
    <location>
        <begin position="496"/>
        <end position="511"/>
    </location>
</feature>
<dbReference type="CDD" id="cd09991">
    <property type="entry name" value="HDAC_classI"/>
    <property type="match status" value="1"/>
</dbReference>
<feature type="domain" description="Histone deacetylase" evidence="6">
    <location>
        <begin position="23"/>
        <end position="305"/>
    </location>
</feature>
<feature type="compositionally biased region" description="Basic residues" evidence="5">
    <location>
        <begin position="437"/>
        <end position="448"/>
    </location>
</feature>
<evidence type="ECO:0000256" key="4">
    <source>
        <dbReference type="ARBA" id="ARBA00022853"/>
    </source>
</evidence>
<feature type="compositionally biased region" description="Acidic residues" evidence="5">
    <location>
        <begin position="634"/>
        <end position="650"/>
    </location>
</feature>
<accession>A0A6A4GQ08</accession>
<reference evidence="7" key="1">
    <citation type="journal article" date="2019" name="Environ. Microbiol.">
        <title>Fungal ecological strategies reflected in gene transcription - a case study of two litter decomposers.</title>
        <authorList>
            <person name="Barbi F."/>
            <person name="Kohler A."/>
            <person name="Barry K."/>
            <person name="Baskaran P."/>
            <person name="Daum C."/>
            <person name="Fauchery L."/>
            <person name="Ihrmark K."/>
            <person name="Kuo A."/>
            <person name="LaButti K."/>
            <person name="Lipzen A."/>
            <person name="Morin E."/>
            <person name="Grigoriev I.V."/>
            <person name="Henrissat B."/>
            <person name="Lindahl B."/>
            <person name="Martin F."/>
        </authorList>
    </citation>
    <scope>NUCLEOTIDE SEQUENCE</scope>
    <source>
        <strain evidence="7">JB14</strain>
    </source>
</reference>
<dbReference type="InterPro" id="IPR003084">
    <property type="entry name" value="HDAC_I/II"/>
</dbReference>
<dbReference type="OrthoDB" id="1918432at2759"/>
<feature type="compositionally biased region" description="Pro residues" evidence="5">
    <location>
        <begin position="658"/>
        <end position="669"/>
    </location>
</feature>
<evidence type="ECO:0000313" key="7">
    <source>
        <dbReference type="EMBL" id="KAE9387526.1"/>
    </source>
</evidence>
<feature type="region of interest" description="Disordered" evidence="5">
    <location>
        <begin position="606"/>
        <end position="669"/>
    </location>
</feature>
<evidence type="ECO:0000256" key="3">
    <source>
        <dbReference type="ARBA" id="ARBA00022801"/>
    </source>
</evidence>
<dbReference type="EC" id="3.5.1.98" evidence="2"/>
<dbReference type="PRINTS" id="PR01270">
    <property type="entry name" value="HDASUPER"/>
</dbReference>
<dbReference type="EMBL" id="ML769795">
    <property type="protein sequence ID" value="KAE9387526.1"/>
    <property type="molecule type" value="Genomic_DNA"/>
</dbReference>
<feature type="compositionally biased region" description="Low complexity" evidence="5">
    <location>
        <begin position="449"/>
        <end position="460"/>
    </location>
</feature>
<feature type="compositionally biased region" description="Basic and acidic residues" evidence="5">
    <location>
        <begin position="468"/>
        <end position="477"/>
    </location>
</feature>
<comment type="similarity">
    <text evidence="1">Belongs to the histone deacetylase family. HD type 1 subfamily.</text>
</comment>
<dbReference type="SUPFAM" id="SSF52768">
    <property type="entry name" value="Arginase/deacetylase"/>
    <property type="match status" value="1"/>
</dbReference>
<keyword evidence="4" id="KW-0156">Chromatin regulator</keyword>
<evidence type="ECO:0000256" key="1">
    <source>
        <dbReference type="ARBA" id="ARBA00006457"/>
    </source>
</evidence>
<dbReference type="GO" id="GO:0031507">
    <property type="term" value="P:heterochromatin formation"/>
    <property type="evidence" value="ECO:0007669"/>
    <property type="project" value="TreeGrafter"/>
</dbReference>
<feature type="region of interest" description="Disordered" evidence="5">
    <location>
        <begin position="424"/>
        <end position="513"/>
    </location>
</feature>
<dbReference type="AlphaFoldDB" id="A0A6A4GQ08"/>
<feature type="region of interest" description="Disordered" evidence="5">
    <location>
        <begin position="529"/>
        <end position="552"/>
    </location>
</feature>
<keyword evidence="8" id="KW-1185">Reference proteome</keyword>
<name>A0A6A4GQ08_9AGAR</name>
<protein>
    <recommendedName>
        <fullName evidence="2">histone deacetylase</fullName>
        <ecNumber evidence="2">3.5.1.98</ecNumber>
    </recommendedName>
</protein>
<dbReference type="Gene3D" id="3.40.800.20">
    <property type="entry name" value="Histone deacetylase domain"/>
    <property type="match status" value="1"/>
</dbReference>
<dbReference type="PANTHER" id="PTHR10625:SF2">
    <property type="entry name" value="HISTONE DEACETYLASE"/>
    <property type="match status" value="1"/>
</dbReference>
<evidence type="ECO:0000259" key="6">
    <source>
        <dbReference type="Pfam" id="PF00850"/>
    </source>
</evidence>
<keyword evidence="3" id="KW-0378">Hydrolase</keyword>
<sequence>MSKRRVSYFYDADVGSYTYGLGHPMKPHRIRMAHELVSAYNLLSDPTLTHFRSPRASAQQMTAFHTDEYIHFLSRVTPETMEDLTFRGTQFLVGDDNPAFEGVWEFCSISAGGSLAAAQRINSGRADIAINWAGGFGFCYINDIVLAIIDLLRTFPRVLYVDIDCHHGDGVEEAFYTTERVMTCSFHKYGEYFPGTGTQEDRGRGKGRGYALNVPLKDGMGDETFRSVFDPILTRILEVFRPSVIVLQCGADSLSGDKLGCFNLSMEGHAHCTSFLRQFNVPLVLLGGGGYTVKNVARAWCYETACALGVQERLLQEEMPWNEYFEWFGPRYRLEVVKNNMEDINLRWKTTEIDRVRERALQQIKELEGRIGAPSVQMMDVPREGLGEHIYGGSGEWGLGDELDERLAQHSRFVYQLQSQSNYYQSSSSGYRPSHSYSHHHRHSRSRSRSNSSSESTSSVSDDEGDEHDMYDSDHSNSTRRSTRSHSKSKPLLPSTGRSNLNPSAHPSSSSLRKRMSILTNSLFEVSLCSGDTPRKPEGGDTMSFGSKEGKSGRRRFFFEPSANSGLGVDGLDGLDTLSSAALNGLTNGSHSGSLTNGLTNGFHSHGLDPDLDADALMSPSSTPGPGLDREATEDLDLDVEEDLEEDMMLDNDSPTPGGTPPPHPSSAL</sequence>